<feature type="compositionally biased region" description="Basic and acidic residues" evidence="6">
    <location>
        <begin position="15"/>
        <end position="45"/>
    </location>
</feature>
<evidence type="ECO:0000256" key="6">
    <source>
        <dbReference type="SAM" id="MobiDB-lite"/>
    </source>
</evidence>
<evidence type="ECO:0000256" key="4">
    <source>
        <dbReference type="ARBA" id="ARBA00022989"/>
    </source>
</evidence>
<comment type="subcellular location">
    <subcellularLocation>
        <location evidence="1">Membrane</location>
    </subcellularLocation>
</comment>
<protein>
    <submittedName>
        <fullName evidence="7">Uncharacterized protein</fullName>
    </submittedName>
</protein>
<accession>A0ABN8ZKV2</accession>
<organism evidence="7 8">
    <name type="scientific">Rangifer tarandus platyrhynchus</name>
    <name type="common">Svalbard reindeer</name>
    <dbReference type="NCBI Taxonomy" id="3082113"/>
    <lineage>
        <taxon>Eukaryota</taxon>
        <taxon>Metazoa</taxon>
        <taxon>Chordata</taxon>
        <taxon>Craniata</taxon>
        <taxon>Vertebrata</taxon>
        <taxon>Euteleostomi</taxon>
        <taxon>Mammalia</taxon>
        <taxon>Eutheria</taxon>
        <taxon>Laurasiatheria</taxon>
        <taxon>Artiodactyla</taxon>
        <taxon>Ruminantia</taxon>
        <taxon>Pecora</taxon>
        <taxon>Cervidae</taxon>
        <taxon>Odocoileinae</taxon>
        <taxon>Rangifer</taxon>
    </lineage>
</organism>
<gene>
    <name evidence="7" type="ORF">MRATA1EN1_LOCUS22538</name>
</gene>
<name>A0ABN8ZKV2_RANTA</name>
<evidence type="ECO:0000256" key="5">
    <source>
        <dbReference type="ARBA" id="ARBA00023136"/>
    </source>
</evidence>
<keyword evidence="5" id="KW-0472">Membrane</keyword>
<evidence type="ECO:0000256" key="2">
    <source>
        <dbReference type="ARBA" id="ARBA00007590"/>
    </source>
</evidence>
<dbReference type="Pfam" id="PF03647">
    <property type="entry name" value="Tmemb_14"/>
    <property type="match status" value="1"/>
</dbReference>
<evidence type="ECO:0000256" key="3">
    <source>
        <dbReference type="ARBA" id="ARBA00022692"/>
    </source>
</evidence>
<dbReference type="Gene3D" id="1.10.10.1740">
    <property type="entry name" value="Transmembrane protein 14-like"/>
    <property type="match status" value="1"/>
</dbReference>
<dbReference type="EMBL" id="OX460345">
    <property type="protein sequence ID" value="CAI9173576.1"/>
    <property type="molecule type" value="Genomic_DNA"/>
</dbReference>
<keyword evidence="8" id="KW-1185">Reference proteome</keyword>
<feature type="region of interest" description="Disordered" evidence="6">
    <location>
        <begin position="1"/>
        <end position="45"/>
    </location>
</feature>
<dbReference type="Proteomes" id="UP001176941">
    <property type="component" value="Chromosome 34"/>
</dbReference>
<keyword evidence="3" id="KW-0812">Transmembrane</keyword>
<sequence length="139" mass="15097">MWIDHHLGGDCGSGGEERGDQSGDHPGDPHERRRGLDQAGSWKERTMQASSPLVPLHWIDFGCAALVAPGGISGYAKVGSVLSLAAGLLCGGRVGLGMYQMSQDPEHFTFPSYFWNLGWHYGNEIQPLCQLADGRQTWS</sequence>
<reference evidence="7" key="1">
    <citation type="submission" date="2023-04" db="EMBL/GenBank/DDBJ databases">
        <authorList>
            <consortium name="ELIXIR-Norway"/>
        </authorList>
    </citation>
    <scope>NUCLEOTIDE SEQUENCE [LARGE SCALE GENOMIC DNA]</scope>
</reference>
<evidence type="ECO:0000313" key="8">
    <source>
        <dbReference type="Proteomes" id="UP001176941"/>
    </source>
</evidence>
<proteinExistence type="inferred from homology"/>
<evidence type="ECO:0000313" key="7">
    <source>
        <dbReference type="EMBL" id="CAI9173576.1"/>
    </source>
</evidence>
<dbReference type="InterPro" id="IPR005349">
    <property type="entry name" value="TMEM14"/>
</dbReference>
<comment type="similarity">
    <text evidence="2">Belongs to the TMEM14 family.</text>
</comment>
<evidence type="ECO:0000256" key="1">
    <source>
        <dbReference type="ARBA" id="ARBA00004370"/>
    </source>
</evidence>
<keyword evidence="4" id="KW-1133">Transmembrane helix</keyword>
<dbReference type="InterPro" id="IPR044890">
    <property type="entry name" value="TMEM14_sf"/>
</dbReference>